<evidence type="ECO:0000313" key="8">
    <source>
        <dbReference type="Proteomes" id="UP001054902"/>
    </source>
</evidence>
<evidence type="ECO:0000256" key="3">
    <source>
        <dbReference type="ARBA" id="ARBA00023242"/>
    </source>
</evidence>
<keyword evidence="2" id="KW-0238">DNA-binding</keyword>
<evidence type="ECO:0000256" key="5">
    <source>
        <dbReference type="SAM" id="MobiDB-lite"/>
    </source>
</evidence>
<protein>
    <recommendedName>
        <fullName evidence="6">HSF-type DNA-binding domain-containing protein</fullName>
    </recommendedName>
</protein>
<organism evidence="7 8">
    <name type="scientific">Chaetoceros tenuissimus</name>
    <dbReference type="NCBI Taxonomy" id="426638"/>
    <lineage>
        <taxon>Eukaryota</taxon>
        <taxon>Sar</taxon>
        <taxon>Stramenopiles</taxon>
        <taxon>Ochrophyta</taxon>
        <taxon>Bacillariophyta</taxon>
        <taxon>Coscinodiscophyceae</taxon>
        <taxon>Chaetocerotophycidae</taxon>
        <taxon>Chaetocerotales</taxon>
        <taxon>Chaetocerotaceae</taxon>
        <taxon>Chaetoceros</taxon>
    </lineage>
</organism>
<reference evidence="7 8" key="1">
    <citation type="journal article" date="2021" name="Sci. Rep.">
        <title>The genome of the diatom Chaetoceros tenuissimus carries an ancient integrated fragment of an extant virus.</title>
        <authorList>
            <person name="Hongo Y."/>
            <person name="Kimura K."/>
            <person name="Takaki Y."/>
            <person name="Yoshida Y."/>
            <person name="Baba S."/>
            <person name="Kobayashi G."/>
            <person name="Nagasaki K."/>
            <person name="Hano T."/>
            <person name="Tomaru Y."/>
        </authorList>
    </citation>
    <scope>NUCLEOTIDE SEQUENCE [LARGE SCALE GENOMIC DNA]</scope>
    <source>
        <strain evidence="7 8">NIES-3715</strain>
    </source>
</reference>
<feature type="region of interest" description="Disordered" evidence="5">
    <location>
        <begin position="324"/>
        <end position="347"/>
    </location>
</feature>
<dbReference type="EMBL" id="BLLK01000075">
    <property type="protein sequence ID" value="GFH61861.1"/>
    <property type="molecule type" value="Genomic_DNA"/>
</dbReference>
<dbReference type="Gene3D" id="1.10.10.10">
    <property type="entry name" value="Winged helix-like DNA-binding domain superfamily/Winged helix DNA-binding domain"/>
    <property type="match status" value="1"/>
</dbReference>
<dbReference type="PANTHER" id="PTHR10015:SF206">
    <property type="entry name" value="HSF-TYPE DNA-BINDING DOMAIN-CONTAINING PROTEIN"/>
    <property type="match status" value="1"/>
</dbReference>
<feature type="domain" description="HSF-type DNA-binding" evidence="6">
    <location>
        <begin position="141"/>
        <end position="240"/>
    </location>
</feature>
<dbReference type="SUPFAM" id="SSF46785">
    <property type="entry name" value="Winged helix' DNA-binding domain"/>
    <property type="match status" value="1"/>
</dbReference>
<feature type="region of interest" description="Disordered" evidence="5">
    <location>
        <begin position="1"/>
        <end position="36"/>
    </location>
</feature>
<comment type="caution">
    <text evidence="7">The sequence shown here is derived from an EMBL/GenBank/DDBJ whole genome shotgun (WGS) entry which is preliminary data.</text>
</comment>
<dbReference type="PANTHER" id="PTHR10015">
    <property type="entry name" value="HEAT SHOCK TRANSCRIPTION FACTOR"/>
    <property type="match status" value="1"/>
</dbReference>
<comment type="subcellular location">
    <subcellularLocation>
        <location evidence="1">Nucleus</location>
    </subcellularLocation>
</comment>
<dbReference type="GO" id="GO:0043565">
    <property type="term" value="F:sequence-specific DNA binding"/>
    <property type="evidence" value="ECO:0007669"/>
    <property type="project" value="InterPro"/>
</dbReference>
<dbReference type="InterPro" id="IPR036390">
    <property type="entry name" value="WH_DNA-bd_sf"/>
</dbReference>
<dbReference type="InterPro" id="IPR036388">
    <property type="entry name" value="WH-like_DNA-bd_sf"/>
</dbReference>
<evidence type="ECO:0000256" key="1">
    <source>
        <dbReference type="ARBA" id="ARBA00004123"/>
    </source>
</evidence>
<evidence type="ECO:0000313" key="7">
    <source>
        <dbReference type="EMBL" id="GFH61861.1"/>
    </source>
</evidence>
<evidence type="ECO:0000259" key="6">
    <source>
        <dbReference type="SMART" id="SM00415"/>
    </source>
</evidence>
<keyword evidence="3" id="KW-0539">Nucleus</keyword>
<keyword evidence="8" id="KW-1185">Reference proteome</keyword>
<evidence type="ECO:0000256" key="2">
    <source>
        <dbReference type="ARBA" id="ARBA00023125"/>
    </source>
</evidence>
<evidence type="ECO:0000256" key="4">
    <source>
        <dbReference type="RuleBase" id="RU004020"/>
    </source>
</evidence>
<dbReference type="Proteomes" id="UP001054902">
    <property type="component" value="Unassembled WGS sequence"/>
</dbReference>
<dbReference type="GO" id="GO:0005634">
    <property type="term" value="C:nucleus"/>
    <property type="evidence" value="ECO:0007669"/>
    <property type="project" value="UniProtKB-SubCell"/>
</dbReference>
<proteinExistence type="inferred from homology"/>
<feature type="compositionally biased region" description="Polar residues" evidence="5">
    <location>
        <begin position="15"/>
        <end position="28"/>
    </location>
</feature>
<accession>A0AAD3HFX9</accession>
<dbReference type="AlphaFoldDB" id="A0AAD3HFX9"/>
<comment type="similarity">
    <text evidence="4">Belongs to the HSF family.</text>
</comment>
<sequence>MLKKDEASVLAESTGVANMNGSSSSNPKLSHEMASSLAPENSMLKVSKSSAFQTNVNSYQTRPQFTIMSQEQPVSQQHMMMMPTHGQADYMWNPGQQNNMGMMMMPASAFAQMQQQTMNAPSMPQQVTKQPQQAQVLDPKKAKKFPMKLMLVLCNDEYNDILSWNEQGDRFTIHDPKKFCEEILPKFFKASKFPSFLRKLYRWGFVKRPQSKGGGKEILTYFHPKFQRGDFKLCEGINCNNGGATAIETMKYFVENATNNGASSNNMNALYAATMYPQNSYQSMGANYYMSVPANNVQGMNENSQFYNQSMMMNTHSVSPSFSSGNGIADNSAHSNNGNYYSSENGGVFHSHQQQYQNYNHNGHNGM</sequence>
<dbReference type="GO" id="GO:0003700">
    <property type="term" value="F:DNA-binding transcription factor activity"/>
    <property type="evidence" value="ECO:0007669"/>
    <property type="project" value="InterPro"/>
</dbReference>
<name>A0AAD3HFX9_9STRA</name>
<dbReference type="SMART" id="SM00415">
    <property type="entry name" value="HSF"/>
    <property type="match status" value="1"/>
</dbReference>
<dbReference type="InterPro" id="IPR000232">
    <property type="entry name" value="HSF_DNA-bd"/>
</dbReference>
<dbReference type="Pfam" id="PF00447">
    <property type="entry name" value="HSF_DNA-bind"/>
    <property type="match status" value="1"/>
</dbReference>
<feature type="compositionally biased region" description="Low complexity" evidence="5">
    <location>
        <begin position="335"/>
        <end position="347"/>
    </location>
</feature>
<gene>
    <name evidence="7" type="ORF">CTEN210_18337</name>
</gene>